<dbReference type="PRINTS" id="PR01955">
    <property type="entry name" value="LANCFRANKIA"/>
</dbReference>
<feature type="binding site" evidence="1">
    <location>
        <position position="277"/>
    </location>
    <ligand>
        <name>Zn(2+)</name>
        <dbReference type="ChEBI" id="CHEBI:29105"/>
    </ligand>
</feature>
<dbReference type="PATRIC" id="fig|1469144.8.peg.4808"/>
<reference evidence="5" key="2">
    <citation type="submission" date="2015-02" db="EMBL/GenBank/DDBJ databases">
        <title>Physiological reanalysis, assessment of diazotrophy, and genome sequences of multiple isolates of Streptomyces thermoautotrophicus.</title>
        <authorList>
            <person name="MacKellar D.C."/>
            <person name="Lieber L."/>
            <person name="Norman J."/>
            <person name="Bolger A."/>
            <person name="Tobin C."/>
            <person name="Murray J.W."/>
            <person name="Friesen M."/>
            <person name="Prell J."/>
        </authorList>
    </citation>
    <scope>NUCLEOTIDE SEQUENCE [LARGE SCALE GENOMIC DNA]</scope>
    <source>
        <strain evidence="5">UBT1</strain>
    </source>
</reference>
<protein>
    <recommendedName>
        <fullName evidence="7">Lanthionine synthetase</fullName>
    </recommendedName>
</protein>
<dbReference type="InterPro" id="IPR033889">
    <property type="entry name" value="LanC"/>
</dbReference>
<evidence type="ECO:0000313" key="6">
    <source>
        <dbReference type="Proteomes" id="UP000070659"/>
    </source>
</evidence>
<dbReference type="GO" id="GO:0031179">
    <property type="term" value="P:peptide modification"/>
    <property type="evidence" value="ECO:0007669"/>
    <property type="project" value="InterPro"/>
</dbReference>
<dbReference type="EMBL" id="JYIJ01000012">
    <property type="protein sequence ID" value="KWX05275.1"/>
    <property type="molecule type" value="Genomic_DNA"/>
</dbReference>
<feature type="binding site" evidence="1">
    <location>
        <position position="326"/>
    </location>
    <ligand>
        <name>Zn(2+)</name>
        <dbReference type="ChEBI" id="CHEBI:29105"/>
    </ligand>
</feature>
<evidence type="ECO:0000256" key="2">
    <source>
        <dbReference type="SAM" id="MobiDB-lite"/>
    </source>
</evidence>
<dbReference type="PRINTS" id="PR01950">
    <property type="entry name" value="LANCSUPER"/>
</dbReference>
<proteinExistence type="predicted"/>
<dbReference type="Proteomes" id="UP000070659">
    <property type="component" value="Unassembled WGS sequence"/>
</dbReference>
<evidence type="ECO:0008006" key="7">
    <source>
        <dbReference type="Google" id="ProtNLM"/>
    </source>
</evidence>
<dbReference type="Proteomes" id="UP000070598">
    <property type="component" value="Unassembled WGS sequence"/>
</dbReference>
<dbReference type="Pfam" id="PF05147">
    <property type="entry name" value="LANC_like"/>
    <property type="match status" value="1"/>
</dbReference>
<dbReference type="CDD" id="cd04793">
    <property type="entry name" value="LanC"/>
    <property type="match status" value="1"/>
</dbReference>
<organism evidence="4 5">
    <name type="scientific">Carbonactinospora thermoautotrophica</name>
    <dbReference type="NCBI Taxonomy" id="1469144"/>
    <lineage>
        <taxon>Bacteria</taxon>
        <taxon>Bacillati</taxon>
        <taxon>Actinomycetota</taxon>
        <taxon>Actinomycetes</taxon>
        <taxon>Kitasatosporales</taxon>
        <taxon>Carbonactinosporaceae</taxon>
        <taxon>Carbonactinospora</taxon>
    </lineage>
</organism>
<dbReference type="EMBL" id="JYIK01000966">
    <property type="protein sequence ID" value="KWX08569.1"/>
    <property type="molecule type" value="Genomic_DNA"/>
</dbReference>
<comment type="caution">
    <text evidence="4">The sequence shown here is derived from an EMBL/GenBank/DDBJ whole genome shotgun (WGS) entry which is preliminary data.</text>
</comment>
<evidence type="ECO:0000313" key="3">
    <source>
        <dbReference type="EMBL" id="KWX05275.1"/>
    </source>
</evidence>
<gene>
    <name evidence="3" type="ORF">TH66_03225</name>
    <name evidence="4" type="ORF">TR74_14380</name>
</gene>
<dbReference type="SUPFAM" id="SSF158745">
    <property type="entry name" value="LanC-like"/>
    <property type="match status" value="1"/>
</dbReference>
<feature type="binding site" evidence="1">
    <location>
        <position position="327"/>
    </location>
    <ligand>
        <name>Zn(2+)</name>
        <dbReference type="ChEBI" id="CHEBI:29105"/>
    </ligand>
</feature>
<dbReference type="GO" id="GO:0046872">
    <property type="term" value="F:metal ion binding"/>
    <property type="evidence" value="ECO:0007669"/>
    <property type="project" value="UniProtKB-KW"/>
</dbReference>
<sequence>MANTAGRKRPLTQTEHTPPPPRDPEPGWGQSLSTGAAGITLLHIEYARTGTDEWETVQEWAAAMTRTPVTAHPDACGLYRGAPAVAFILHAAQQPAYATALSTLDSHIATVTRHRLEAAHKRIDHGQLPPLREFDLITGLTGIGVYLLHRHGGGDLLRDVLSYLVRLTEPLKANGEVLPGWWSSDGPEGRPSRRWPGGHGNLGLAHGIAGPLALLSTAMRRGVTVTGQADAIDRICTWLDQWRSGTGSQVWWPGLISLSEWRTRTVRQPGPQRPAWCYGTPGLARAQQVAALALADRRRQRHAEKALAECIADDSQLSQLSDASLCHGWAGLLQATWRAATEADSDELSTHLPHLHARMEQYLHRHGPPAHDGLLEGMTGVRLARHTMTTNTPPASRWDACLLLDG</sequence>
<dbReference type="OrthoDB" id="1882482at2"/>
<feature type="compositionally biased region" description="Basic residues" evidence="2">
    <location>
        <begin position="1"/>
        <end position="10"/>
    </location>
</feature>
<accession>A0A132NEU7</accession>
<evidence type="ECO:0000313" key="5">
    <source>
        <dbReference type="Proteomes" id="UP000070598"/>
    </source>
</evidence>
<name>A0A132NEU7_9ACTN</name>
<evidence type="ECO:0000256" key="1">
    <source>
        <dbReference type="PIRSR" id="PIRSR607822-1"/>
    </source>
</evidence>
<keyword evidence="1" id="KW-0479">Metal-binding</keyword>
<dbReference type="AlphaFoldDB" id="A0A132NEU7"/>
<dbReference type="InterPro" id="IPR007822">
    <property type="entry name" value="LANC-like"/>
</dbReference>
<feature type="region of interest" description="Disordered" evidence="2">
    <location>
        <begin position="1"/>
        <end position="32"/>
    </location>
</feature>
<evidence type="ECO:0000313" key="4">
    <source>
        <dbReference type="EMBL" id="KWX08569.1"/>
    </source>
</evidence>
<keyword evidence="1" id="KW-0862">Zinc</keyword>
<dbReference type="Gene3D" id="1.50.10.20">
    <property type="match status" value="1"/>
</dbReference>
<dbReference type="SMART" id="SM01260">
    <property type="entry name" value="LANC_like"/>
    <property type="match status" value="1"/>
</dbReference>
<reference evidence="4 6" key="1">
    <citation type="submission" date="2015-02" db="EMBL/GenBank/DDBJ databases">
        <title>Physiological reanalysis, assessment of diazotrophy, and genome sequences of multiple isolates of Streptomyces thermoautotrophicus.</title>
        <authorList>
            <person name="MacKellar D.C."/>
            <person name="Lieber L."/>
            <person name="Norman J."/>
            <person name="Bolger A."/>
            <person name="Tobin C."/>
            <person name="Murray J.W."/>
            <person name="Prell J."/>
        </authorList>
    </citation>
    <scope>NUCLEOTIDE SEQUENCE [LARGE SCALE GENOMIC DNA]</scope>
    <source>
        <strain evidence="4 6">UBT1</strain>
    </source>
</reference>